<dbReference type="Proteomes" id="UP001597032">
    <property type="component" value="Unassembled WGS sequence"/>
</dbReference>
<evidence type="ECO:0000313" key="2">
    <source>
        <dbReference type="Proteomes" id="UP001597032"/>
    </source>
</evidence>
<dbReference type="RefSeq" id="WP_298264804.1">
    <property type="nucleotide sequence ID" value="NZ_JBHTIC010000002.1"/>
</dbReference>
<keyword evidence="2" id="KW-1185">Reference proteome</keyword>
<gene>
    <name evidence="1" type="ORF">ACFQZW_00740</name>
</gene>
<sequence>MKSRLIIVLLFIFSVNMYGQEFENGTIVTQRYDTITNVKIKKVSDAKSLLHITYIDSEGNEQKPAIETIKCYSRGEEAFCRIYNSGEMILAKQLIVGEKLNLYARNYNGSTNYYVEKVFDEIIKVPSSSGKFKKVIGDFLSDNTLLADKIKTKELQDITEIVTLYNKG</sequence>
<comment type="caution">
    <text evidence="1">The sequence shown here is derived from an EMBL/GenBank/DDBJ whole genome shotgun (WGS) entry which is preliminary data.</text>
</comment>
<evidence type="ECO:0000313" key="1">
    <source>
        <dbReference type="EMBL" id="MFD0760600.1"/>
    </source>
</evidence>
<protein>
    <submittedName>
        <fullName evidence="1">Uncharacterized protein</fullName>
    </submittedName>
</protein>
<accession>A0ABW2Z6S6</accession>
<proteinExistence type="predicted"/>
<name>A0ABW2Z6S6_9FLAO</name>
<dbReference type="EMBL" id="JBHTIC010000002">
    <property type="protein sequence ID" value="MFD0760600.1"/>
    <property type="molecule type" value="Genomic_DNA"/>
</dbReference>
<reference evidence="2" key="1">
    <citation type="journal article" date="2019" name="Int. J. Syst. Evol. Microbiol.">
        <title>The Global Catalogue of Microorganisms (GCM) 10K type strain sequencing project: providing services to taxonomists for standard genome sequencing and annotation.</title>
        <authorList>
            <consortium name="The Broad Institute Genomics Platform"/>
            <consortium name="The Broad Institute Genome Sequencing Center for Infectious Disease"/>
            <person name="Wu L."/>
            <person name="Ma J."/>
        </authorList>
    </citation>
    <scope>NUCLEOTIDE SEQUENCE [LARGE SCALE GENOMIC DNA]</scope>
    <source>
        <strain evidence="2">CCUG 60022</strain>
    </source>
</reference>
<organism evidence="1 2">
    <name type="scientific">Lutibacter aestuarii</name>
    <dbReference type="NCBI Taxonomy" id="861111"/>
    <lineage>
        <taxon>Bacteria</taxon>
        <taxon>Pseudomonadati</taxon>
        <taxon>Bacteroidota</taxon>
        <taxon>Flavobacteriia</taxon>
        <taxon>Flavobacteriales</taxon>
        <taxon>Flavobacteriaceae</taxon>
        <taxon>Lutibacter</taxon>
    </lineage>
</organism>